<protein>
    <submittedName>
        <fullName evidence="2">Uncharacterized protein</fullName>
    </submittedName>
</protein>
<dbReference type="AlphaFoldDB" id="A0A7R7ZN31"/>
<organism evidence="2 3">
    <name type="scientific">Aspergillus chevalieri</name>
    <name type="common">Eurotium chevalieri</name>
    <dbReference type="NCBI Taxonomy" id="182096"/>
    <lineage>
        <taxon>Eukaryota</taxon>
        <taxon>Fungi</taxon>
        <taxon>Dikarya</taxon>
        <taxon>Ascomycota</taxon>
        <taxon>Pezizomycotina</taxon>
        <taxon>Eurotiomycetes</taxon>
        <taxon>Eurotiomycetidae</taxon>
        <taxon>Eurotiales</taxon>
        <taxon>Aspergillaceae</taxon>
        <taxon>Aspergillus</taxon>
        <taxon>Aspergillus subgen. Aspergillus</taxon>
    </lineage>
</organism>
<reference evidence="2" key="1">
    <citation type="submission" date="2021-01" db="EMBL/GenBank/DDBJ databases">
        <authorList>
            <consortium name="Aspergillus chevalieri M1 genome sequencing consortium"/>
            <person name="Kazuki M."/>
            <person name="Futagami T."/>
        </authorList>
    </citation>
    <scope>NUCLEOTIDE SEQUENCE</scope>
    <source>
        <strain evidence="2">M1</strain>
    </source>
</reference>
<evidence type="ECO:0000256" key="1">
    <source>
        <dbReference type="SAM" id="MobiDB-lite"/>
    </source>
</evidence>
<name>A0A7R7ZN31_ASPCH</name>
<evidence type="ECO:0000313" key="3">
    <source>
        <dbReference type="Proteomes" id="UP000637239"/>
    </source>
</evidence>
<accession>A0A7R7ZN31</accession>
<proteinExistence type="predicted"/>
<dbReference type="RefSeq" id="XP_043135359.1">
    <property type="nucleotide sequence ID" value="XM_043277484.1"/>
</dbReference>
<sequence>MTEQSQAQTLLLIFRKESPDLFHLLNETGLPISATSPLIKSQTQGKTLVVAPLLLVAVTEAMRANQDVFGGFEYLMSWTANDFRHFYVVLEKRPPPKAKSDDNNNGSSSSPWGDKPEDQKSNAGGWGDNDNNNDTDNSNSNDQNGNSNSAWGDNNNSSSSTNNNNSGGNDAWGAPPSSPVRDNNSNNNAASEFANHAWPADLVSANNPNGNGNRNRGGRGRTASGASDWDVRDWARSPSEVGGAGASAGGGGGWGGGTPATTAPGSSRGKSEW</sequence>
<reference evidence="2" key="2">
    <citation type="submission" date="2021-02" db="EMBL/GenBank/DDBJ databases">
        <title>Aspergillus chevalieri M1 genome sequence.</title>
        <authorList>
            <person name="Kadooka C."/>
            <person name="Mori K."/>
            <person name="Futagami T."/>
        </authorList>
    </citation>
    <scope>NUCLEOTIDE SEQUENCE</scope>
    <source>
        <strain evidence="2">M1</strain>
    </source>
</reference>
<dbReference type="KEGG" id="ache:ACHE_30824A"/>
<feature type="compositionally biased region" description="Low complexity" evidence="1">
    <location>
        <begin position="128"/>
        <end position="169"/>
    </location>
</feature>
<gene>
    <name evidence="2" type="ORF">ACHE_30824A</name>
</gene>
<dbReference type="Proteomes" id="UP000637239">
    <property type="component" value="Chromosome 3"/>
</dbReference>
<dbReference type="GeneID" id="66981196"/>
<evidence type="ECO:0000313" key="2">
    <source>
        <dbReference type="EMBL" id="BCR86837.1"/>
    </source>
</evidence>
<dbReference type="EMBL" id="AP024418">
    <property type="protein sequence ID" value="BCR86837.1"/>
    <property type="molecule type" value="Genomic_DNA"/>
</dbReference>
<feature type="compositionally biased region" description="Gly residues" evidence="1">
    <location>
        <begin position="242"/>
        <end position="258"/>
    </location>
</feature>
<keyword evidence="3" id="KW-1185">Reference proteome</keyword>
<feature type="region of interest" description="Disordered" evidence="1">
    <location>
        <begin position="94"/>
        <end position="273"/>
    </location>
</feature>
<feature type="compositionally biased region" description="Low complexity" evidence="1">
    <location>
        <begin position="179"/>
        <end position="197"/>
    </location>
</feature>